<organism evidence="2 3">
    <name type="scientific">Aspergillus versicolor CBS 583.65</name>
    <dbReference type="NCBI Taxonomy" id="1036611"/>
    <lineage>
        <taxon>Eukaryota</taxon>
        <taxon>Fungi</taxon>
        <taxon>Dikarya</taxon>
        <taxon>Ascomycota</taxon>
        <taxon>Pezizomycotina</taxon>
        <taxon>Eurotiomycetes</taxon>
        <taxon>Eurotiomycetidae</taxon>
        <taxon>Eurotiales</taxon>
        <taxon>Aspergillaceae</taxon>
        <taxon>Aspergillus</taxon>
        <taxon>Aspergillus subgen. Nidulantes</taxon>
    </lineage>
</organism>
<dbReference type="OrthoDB" id="5367448at2759"/>
<feature type="region of interest" description="Disordered" evidence="1">
    <location>
        <begin position="302"/>
        <end position="331"/>
    </location>
</feature>
<evidence type="ECO:0000313" key="3">
    <source>
        <dbReference type="Proteomes" id="UP000184073"/>
    </source>
</evidence>
<feature type="compositionally biased region" description="Polar residues" evidence="1">
    <location>
        <begin position="100"/>
        <end position="109"/>
    </location>
</feature>
<feature type="compositionally biased region" description="Basic and acidic residues" evidence="1">
    <location>
        <begin position="306"/>
        <end position="323"/>
    </location>
</feature>
<evidence type="ECO:0000313" key="2">
    <source>
        <dbReference type="EMBL" id="OJI96528.1"/>
    </source>
</evidence>
<name>A0A1L9P4V0_ASPVE</name>
<feature type="region of interest" description="Disordered" evidence="1">
    <location>
        <begin position="100"/>
        <end position="137"/>
    </location>
</feature>
<dbReference type="RefSeq" id="XP_040662291.1">
    <property type="nucleotide sequence ID" value="XM_040808081.1"/>
</dbReference>
<protein>
    <submittedName>
        <fullName evidence="2">Uncharacterized protein</fullName>
    </submittedName>
</protein>
<dbReference type="Proteomes" id="UP000184073">
    <property type="component" value="Unassembled WGS sequence"/>
</dbReference>
<dbReference type="VEuPathDB" id="FungiDB:ASPVEDRAFT_146001"/>
<sequence>MSFFSNLAQIQARSIYIKTQPCSRNLEESKLILAALQKFGEVVSFRNNRLNPSREGDFGISGAPNVNTINVTFDSPQAAQAAISSSPLLIDLRGIEKSNSTNHANTGDSANAAAETDADETPLQDLKPRPGTSLRHPRTMIRCSITESKVDHVSAAKRNPFFGTFNPYVRSPVYKGLVDILDKNLKGLADCSTARKTGQPPNLSKASYDAASAMGGGSLFGLWKQRDVWQRKGEAEVAIPELVKKIEELQMDIEVQGPQEDKIEEIAELERQIEQTEKWDKKQKQAETRQELIERRLRGVRKMEKKKANEERTRKWREEKGQEEIIGQTTG</sequence>
<dbReference type="GeneID" id="63723592"/>
<dbReference type="EMBL" id="KV878125">
    <property type="protein sequence ID" value="OJI96528.1"/>
    <property type="molecule type" value="Genomic_DNA"/>
</dbReference>
<accession>A0A1L9P4V0</accession>
<evidence type="ECO:0000256" key="1">
    <source>
        <dbReference type="SAM" id="MobiDB-lite"/>
    </source>
</evidence>
<dbReference type="AlphaFoldDB" id="A0A1L9P4V0"/>
<gene>
    <name evidence="2" type="ORF">ASPVEDRAFT_146001</name>
</gene>
<reference evidence="3" key="1">
    <citation type="journal article" date="2017" name="Genome Biol.">
        <title>Comparative genomics reveals high biological diversity and specific adaptations in the industrially and medically important fungal genus Aspergillus.</title>
        <authorList>
            <person name="de Vries R.P."/>
            <person name="Riley R."/>
            <person name="Wiebenga A."/>
            <person name="Aguilar-Osorio G."/>
            <person name="Amillis S."/>
            <person name="Uchima C.A."/>
            <person name="Anderluh G."/>
            <person name="Asadollahi M."/>
            <person name="Askin M."/>
            <person name="Barry K."/>
            <person name="Battaglia E."/>
            <person name="Bayram O."/>
            <person name="Benocci T."/>
            <person name="Braus-Stromeyer S.A."/>
            <person name="Caldana C."/>
            <person name="Canovas D."/>
            <person name="Cerqueira G.C."/>
            <person name="Chen F."/>
            <person name="Chen W."/>
            <person name="Choi C."/>
            <person name="Clum A."/>
            <person name="Dos Santos R.A."/>
            <person name="Damasio A.R."/>
            <person name="Diallinas G."/>
            <person name="Emri T."/>
            <person name="Fekete E."/>
            <person name="Flipphi M."/>
            <person name="Freyberg S."/>
            <person name="Gallo A."/>
            <person name="Gournas C."/>
            <person name="Habgood R."/>
            <person name="Hainaut M."/>
            <person name="Harispe M.L."/>
            <person name="Henrissat B."/>
            <person name="Hilden K.S."/>
            <person name="Hope R."/>
            <person name="Hossain A."/>
            <person name="Karabika E."/>
            <person name="Karaffa L."/>
            <person name="Karanyi Z."/>
            <person name="Krasevec N."/>
            <person name="Kuo A."/>
            <person name="Kusch H."/>
            <person name="LaButti K."/>
            <person name="Lagendijk E.L."/>
            <person name="Lapidus A."/>
            <person name="Levasseur A."/>
            <person name="Lindquist E."/>
            <person name="Lipzen A."/>
            <person name="Logrieco A.F."/>
            <person name="MacCabe A."/>
            <person name="Maekelae M.R."/>
            <person name="Malavazi I."/>
            <person name="Melin P."/>
            <person name="Meyer V."/>
            <person name="Mielnichuk N."/>
            <person name="Miskei M."/>
            <person name="Molnar A.P."/>
            <person name="Mule G."/>
            <person name="Ngan C.Y."/>
            <person name="Orejas M."/>
            <person name="Orosz E."/>
            <person name="Ouedraogo J.P."/>
            <person name="Overkamp K.M."/>
            <person name="Park H.-S."/>
            <person name="Perrone G."/>
            <person name="Piumi F."/>
            <person name="Punt P.J."/>
            <person name="Ram A.F."/>
            <person name="Ramon A."/>
            <person name="Rauscher S."/>
            <person name="Record E."/>
            <person name="Riano-Pachon D.M."/>
            <person name="Robert V."/>
            <person name="Roehrig J."/>
            <person name="Ruller R."/>
            <person name="Salamov A."/>
            <person name="Salih N.S."/>
            <person name="Samson R.A."/>
            <person name="Sandor E."/>
            <person name="Sanguinetti M."/>
            <person name="Schuetze T."/>
            <person name="Sepcic K."/>
            <person name="Shelest E."/>
            <person name="Sherlock G."/>
            <person name="Sophianopoulou V."/>
            <person name="Squina F.M."/>
            <person name="Sun H."/>
            <person name="Susca A."/>
            <person name="Todd R.B."/>
            <person name="Tsang A."/>
            <person name="Unkles S.E."/>
            <person name="van de Wiele N."/>
            <person name="van Rossen-Uffink D."/>
            <person name="Oliveira J.V."/>
            <person name="Vesth T.C."/>
            <person name="Visser J."/>
            <person name="Yu J.-H."/>
            <person name="Zhou M."/>
            <person name="Andersen M.R."/>
            <person name="Archer D.B."/>
            <person name="Baker S.E."/>
            <person name="Benoit I."/>
            <person name="Brakhage A.A."/>
            <person name="Braus G.H."/>
            <person name="Fischer R."/>
            <person name="Frisvad J.C."/>
            <person name="Goldman G.H."/>
            <person name="Houbraken J."/>
            <person name="Oakley B."/>
            <person name="Pocsi I."/>
            <person name="Scazzocchio C."/>
            <person name="Seiboth B."/>
            <person name="vanKuyk P.A."/>
            <person name="Wortman J."/>
            <person name="Dyer P.S."/>
            <person name="Grigoriev I.V."/>
        </authorList>
    </citation>
    <scope>NUCLEOTIDE SEQUENCE [LARGE SCALE GENOMIC DNA]</scope>
    <source>
        <strain evidence="3">CBS 583.65</strain>
    </source>
</reference>
<keyword evidence="3" id="KW-1185">Reference proteome</keyword>
<proteinExistence type="predicted"/>